<evidence type="ECO:0000256" key="3">
    <source>
        <dbReference type="ARBA" id="ARBA00008750"/>
    </source>
</evidence>
<evidence type="ECO:0000256" key="4">
    <source>
        <dbReference type="ARBA" id="ARBA00012076"/>
    </source>
</evidence>
<keyword evidence="9" id="KW-0443">Lipid metabolism</keyword>
<comment type="similarity">
    <text evidence="13">Belongs to the enoyl-CoA hydratase/isomerase family.</text>
</comment>
<evidence type="ECO:0000256" key="5">
    <source>
        <dbReference type="ARBA" id="ARBA00022832"/>
    </source>
</evidence>
<dbReference type="NCBIfam" id="NF008363">
    <property type="entry name" value="PRK11154.1"/>
    <property type="match status" value="1"/>
</dbReference>
<reference evidence="16 17" key="1">
    <citation type="submission" date="2021-03" db="EMBL/GenBank/DDBJ databases">
        <title>Aliifodinibius sp. nov., a new bacterium isolated from saline soil.</title>
        <authorList>
            <person name="Galisteo C."/>
            <person name="De La Haba R."/>
            <person name="Sanchez-Porro C."/>
            <person name="Ventosa A."/>
        </authorList>
    </citation>
    <scope>NUCLEOTIDE SEQUENCE [LARGE SCALE GENOMIC DNA]</scope>
    <source>
        <strain evidence="16 17">1BSP15-2V2</strain>
    </source>
</reference>
<protein>
    <recommendedName>
        <fullName evidence="4">enoyl-CoA hydratase</fullName>
        <ecNumber evidence="4">4.2.1.17</ecNumber>
    </recommendedName>
</protein>
<dbReference type="InterPro" id="IPR008927">
    <property type="entry name" value="6-PGluconate_DH-like_C_sf"/>
</dbReference>
<dbReference type="InterPro" id="IPR006180">
    <property type="entry name" value="3-OHacyl-CoA_DH_CS"/>
</dbReference>
<comment type="similarity">
    <text evidence="2">In the central section; belongs to the 3-hydroxyacyl-CoA dehydrogenase family.</text>
</comment>
<keyword evidence="7 16" id="KW-0560">Oxidoreductase</keyword>
<feature type="domain" description="3-hydroxyacyl-CoA dehydrogenase C-terminal" evidence="14">
    <location>
        <begin position="491"/>
        <end position="585"/>
    </location>
</feature>
<dbReference type="InterPro" id="IPR050136">
    <property type="entry name" value="FA_oxidation_alpha_subunit"/>
</dbReference>
<evidence type="ECO:0000256" key="10">
    <source>
        <dbReference type="ARBA" id="ARBA00023239"/>
    </source>
</evidence>
<dbReference type="CDD" id="cd06558">
    <property type="entry name" value="crotonase-like"/>
    <property type="match status" value="1"/>
</dbReference>
<feature type="domain" description="3-hydroxyacyl-CoA dehydrogenase NAD binding" evidence="15">
    <location>
        <begin position="309"/>
        <end position="488"/>
    </location>
</feature>
<evidence type="ECO:0000313" key="16">
    <source>
        <dbReference type="EMBL" id="MCW9708712.1"/>
    </source>
</evidence>
<evidence type="ECO:0000256" key="7">
    <source>
        <dbReference type="ARBA" id="ARBA00023002"/>
    </source>
</evidence>
<evidence type="ECO:0000256" key="8">
    <source>
        <dbReference type="ARBA" id="ARBA00023027"/>
    </source>
</evidence>
<dbReference type="Pfam" id="PF00378">
    <property type="entry name" value="ECH_1"/>
    <property type="match status" value="1"/>
</dbReference>
<dbReference type="Proteomes" id="UP001207918">
    <property type="component" value="Unassembled WGS sequence"/>
</dbReference>
<keyword evidence="16" id="KW-0413">Isomerase</keyword>
<dbReference type="InterPro" id="IPR029045">
    <property type="entry name" value="ClpP/crotonase-like_dom_sf"/>
</dbReference>
<evidence type="ECO:0000259" key="14">
    <source>
        <dbReference type="Pfam" id="PF00725"/>
    </source>
</evidence>
<dbReference type="GO" id="GO:0003857">
    <property type="term" value="F:(3S)-3-hydroxyacyl-CoA dehydrogenase (NAD+) activity"/>
    <property type="evidence" value="ECO:0007669"/>
    <property type="project" value="UniProtKB-EC"/>
</dbReference>
<dbReference type="InterPro" id="IPR036291">
    <property type="entry name" value="NAD(P)-bd_dom_sf"/>
</dbReference>
<dbReference type="PROSITE" id="PS00166">
    <property type="entry name" value="ENOYL_COA_HYDRATASE"/>
    <property type="match status" value="1"/>
</dbReference>
<keyword evidence="8" id="KW-0520">NAD</keyword>
<evidence type="ECO:0000256" key="9">
    <source>
        <dbReference type="ARBA" id="ARBA00023098"/>
    </source>
</evidence>
<evidence type="ECO:0000313" key="17">
    <source>
        <dbReference type="Proteomes" id="UP001207918"/>
    </source>
</evidence>
<name>A0ABT3PS71_9BACT</name>
<evidence type="ECO:0000256" key="12">
    <source>
        <dbReference type="ARBA" id="ARBA00049556"/>
    </source>
</evidence>
<comment type="caution">
    <text evidence="16">The sequence shown here is derived from an EMBL/GenBank/DDBJ whole genome shotgun (WGS) entry which is preliminary data.</text>
</comment>
<dbReference type="Pfam" id="PF00725">
    <property type="entry name" value="3HCDH"/>
    <property type="match status" value="1"/>
</dbReference>
<keyword evidence="6" id="KW-0442">Lipid degradation</keyword>
<comment type="catalytic activity">
    <reaction evidence="12">
        <text>a (3S)-3-hydroxyacyl-CoA + NAD(+) = a 3-oxoacyl-CoA + NADH + H(+)</text>
        <dbReference type="Rhea" id="RHEA:22432"/>
        <dbReference type="ChEBI" id="CHEBI:15378"/>
        <dbReference type="ChEBI" id="CHEBI:57318"/>
        <dbReference type="ChEBI" id="CHEBI:57540"/>
        <dbReference type="ChEBI" id="CHEBI:57945"/>
        <dbReference type="ChEBI" id="CHEBI:90726"/>
        <dbReference type="EC" id="1.1.1.35"/>
    </reaction>
</comment>
<sequence length="708" mass="78194">MSYLSTQLEDNILIVTLDQAGEKVNKLNEELIAEFQDLLQNTDPASIDGIVLISGKKQNFIAGADVEMLKNKQAPEEIEELSQRGNELLLELEHFDKPIVAAIHGSCLGGGLEVAMACHYRVASDHDKTVMGQPEVQLGLLPGGGGTQRLPRLIGIQNALTYLLTGKNIYPHKAHKLGLVDELTHKDAILKAAKTAVLKLNNEKFERKDKRSLLHQLMEGLSPLRKIIYSQARKRAQSNTKGNYPAPPLIIDCVEEGYENGMRAGLDLESRNFGRLAATPESEAMVNLFFAMQGAKKNPDKDKAAEVRKIGVLGAGLMGAGIANVSADNGQYRVLLKDQNAQQANEGKKHIWQDLDQKKDKHIISSFERDRTTSLITATGSYDGFQNVDIVIEAVFEDLDLKQSILRETEKILPDDGIFASNTSSLPIHKIAEVAQRPEQVLGMHYFSPVPKMPLLEIITTDQTADWVTATAREVGIQQGKNVIVVNDGPGFYTTRILAPFMNEALMLLEEGIAIETLDKHMKNFGFPVGPAALFDEVGIDVAAHITKVLSDLFSQRGFSPSDKPTKLFEEGYKGKKNKKGFYNYEQEGSKTKKKEPNKDIYQYFGGPNRSSMDAKTVQQRMALTMVNEAAWCLQDDILRNPTDGDLGAVLGLGFPPFLGGPFRYIDRQGAGKIVDQLETYQKGLGPRFKPADILKDYASSGKTFHNE</sequence>
<evidence type="ECO:0000259" key="15">
    <source>
        <dbReference type="Pfam" id="PF02737"/>
    </source>
</evidence>
<evidence type="ECO:0000256" key="6">
    <source>
        <dbReference type="ARBA" id="ARBA00022963"/>
    </source>
</evidence>
<keyword evidence="11" id="KW-0511">Multifunctional enzyme</keyword>
<dbReference type="InterPro" id="IPR001753">
    <property type="entry name" value="Enoyl-CoA_hydra/iso"/>
</dbReference>
<dbReference type="SUPFAM" id="SSF51735">
    <property type="entry name" value="NAD(P)-binding Rossmann-fold domains"/>
    <property type="match status" value="1"/>
</dbReference>
<comment type="similarity">
    <text evidence="3">In the N-terminal section; belongs to the enoyl-CoA hydratase/isomerase family.</text>
</comment>
<evidence type="ECO:0000256" key="11">
    <source>
        <dbReference type="ARBA" id="ARBA00023268"/>
    </source>
</evidence>
<accession>A0ABT3PS71</accession>
<gene>
    <name evidence="16" type="primary">fadJ</name>
    <name evidence="16" type="ORF">J6I44_17765</name>
</gene>
<keyword evidence="17" id="KW-1185">Reference proteome</keyword>
<dbReference type="PANTHER" id="PTHR43612:SF3">
    <property type="entry name" value="TRIFUNCTIONAL ENZYME SUBUNIT ALPHA, MITOCHONDRIAL"/>
    <property type="match status" value="1"/>
</dbReference>
<dbReference type="PANTHER" id="PTHR43612">
    <property type="entry name" value="TRIFUNCTIONAL ENZYME SUBUNIT ALPHA"/>
    <property type="match status" value="1"/>
</dbReference>
<dbReference type="InterPro" id="IPR018376">
    <property type="entry name" value="Enoyl-CoA_hyd/isom_CS"/>
</dbReference>
<dbReference type="EMBL" id="JAGGJA010000016">
    <property type="protein sequence ID" value="MCW9708712.1"/>
    <property type="molecule type" value="Genomic_DNA"/>
</dbReference>
<dbReference type="GO" id="GO:0004300">
    <property type="term" value="F:enoyl-CoA hydratase activity"/>
    <property type="evidence" value="ECO:0007669"/>
    <property type="project" value="UniProtKB-EC"/>
</dbReference>
<dbReference type="Gene3D" id="1.10.1040.50">
    <property type="match status" value="1"/>
</dbReference>
<dbReference type="Gene3D" id="3.40.50.720">
    <property type="entry name" value="NAD(P)-binding Rossmann-like Domain"/>
    <property type="match status" value="1"/>
</dbReference>
<dbReference type="GO" id="GO:0008692">
    <property type="term" value="F:3-hydroxybutyryl-CoA epimerase activity"/>
    <property type="evidence" value="ECO:0007669"/>
    <property type="project" value="UniProtKB-EC"/>
</dbReference>
<evidence type="ECO:0000256" key="13">
    <source>
        <dbReference type="RuleBase" id="RU003707"/>
    </source>
</evidence>
<dbReference type="SUPFAM" id="SSF48179">
    <property type="entry name" value="6-phosphogluconate dehydrogenase C-terminal domain-like"/>
    <property type="match status" value="2"/>
</dbReference>
<dbReference type="InterPro" id="IPR006176">
    <property type="entry name" value="3-OHacyl-CoA_DH_NAD-bd"/>
</dbReference>
<keyword evidence="10 16" id="KW-0456">Lyase</keyword>
<dbReference type="RefSeq" id="WP_265767518.1">
    <property type="nucleotide sequence ID" value="NZ_JAGGJA010000016.1"/>
</dbReference>
<dbReference type="EC" id="4.2.1.17" evidence="4"/>
<dbReference type="Pfam" id="PF02737">
    <property type="entry name" value="3HCDH_N"/>
    <property type="match status" value="1"/>
</dbReference>
<dbReference type="InterPro" id="IPR006108">
    <property type="entry name" value="3HC_DH_C"/>
</dbReference>
<keyword evidence="5" id="KW-0276">Fatty acid metabolism</keyword>
<evidence type="ECO:0000256" key="1">
    <source>
        <dbReference type="ARBA" id="ARBA00005005"/>
    </source>
</evidence>
<dbReference type="SUPFAM" id="SSF52096">
    <property type="entry name" value="ClpP/crotonase"/>
    <property type="match status" value="1"/>
</dbReference>
<dbReference type="Gene3D" id="3.90.226.10">
    <property type="entry name" value="2-enoyl-CoA Hydratase, Chain A, domain 1"/>
    <property type="match status" value="1"/>
</dbReference>
<proteinExistence type="inferred from homology"/>
<organism evidence="16 17">
    <name type="scientific">Fodinibius salsisoli</name>
    <dbReference type="NCBI Taxonomy" id="2820877"/>
    <lineage>
        <taxon>Bacteria</taxon>
        <taxon>Pseudomonadati</taxon>
        <taxon>Balneolota</taxon>
        <taxon>Balneolia</taxon>
        <taxon>Balneolales</taxon>
        <taxon>Balneolaceae</taxon>
        <taxon>Fodinibius</taxon>
    </lineage>
</organism>
<evidence type="ECO:0000256" key="2">
    <source>
        <dbReference type="ARBA" id="ARBA00007005"/>
    </source>
</evidence>
<dbReference type="PROSITE" id="PS00067">
    <property type="entry name" value="3HCDH"/>
    <property type="match status" value="1"/>
</dbReference>
<comment type="pathway">
    <text evidence="1">Lipid metabolism; fatty acid beta-oxidation.</text>
</comment>